<comment type="similarity">
    <text evidence="2">Belongs to the V-ATPase 116 kDa subunit family.</text>
</comment>
<feature type="transmembrane region" description="Helical" evidence="8">
    <location>
        <begin position="362"/>
        <end position="383"/>
    </location>
</feature>
<keyword evidence="3" id="KW-0813">Transport</keyword>
<feature type="transmembrane region" description="Helical" evidence="8">
    <location>
        <begin position="545"/>
        <end position="568"/>
    </location>
</feature>
<evidence type="ECO:0000256" key="2">
    <source>
        <dbReference type="ARBA" id="ARBA00009904"/>
    </source>
</evidence>
<reference evidence="9 10" key="1">
    <citation type="submission" date="2012-01" db="EMBL/GenBank/DDBJ databases">
        <title>The Genome Sequence of Odoribacter laneus YIT 12061.</title>
        <authorList>
            <consortium name="The Broad Institute Genome Sequencing Platform"/>
            <person name="Earl A."/>
            <person name="Ward D."/>
            <person name="Feldgarden M."/>
            <person name="Gevers D."/>
            <person name="Morotomi M."/>
            <person name="Young S.K."/>
            <person name="Zeng Q."/>
            <person name="Gargeya S."/>
            <person name="Fitzgerald M."/>
            <person name="Haas B."/>
            <person name="Abouelleil A."/>
            <person name="Alvarado L."/>
            <person name="Arachchi H.M."/>
            <person name="Berlin A."/>
            <person name="Chapman S.B."/>
            <person name="Gearin G."/>
            <person name="Goldberg J."/>
            <person name="Griggs A."/>
            <person name="Gujja S."/>
            <person name="Hansen M."/>
            <person name="Heiman D."/>
            <person name="Howarth C."/>
            <person name="Larimer J."/>
            <person name="Lui A."/>
            <person name="MacDonald P.J.P."/>
            <person name="McCowen C."/>
            <person name="Montmayeur A."/>
            <person name="Murphy C."/>
            <person name="Neiman D."/>
            <person name="Pearson M."/>
            <person name="Priest M."/>
            <person name="Roberts A."/>
            <person name="Saif S."/>
            <person name="Shea T."/>
            <person name="Sisk P."/>
            <person name="Stolte C."/>
            <person name="Sykes S."/>
            <person name="Wortman J."/>
            <person name="Nusbaum C."/>
            <person name="Birren B."/>
        </authorList>
    </citation>
    <scope>NUCLEOTIDE SEQUENCE [LARGE SCALE GENOMIC DNA]</scope>
    <source>
        <strain evidence="9 10">YIT 12061</strain>
    </source>
</reference>
<evidence type="ECO:0000256" key="8">
    <source>
        <dbReference type="SAM" id="Phobius"/>
    </source>
</evidence>
<gene>
    <name evidence="9" type="ORF">HMPREF9449_01939</name>
</gene>
<dbReference type="eggNOG" id="COG1269">
    <property type="taxonomic scope" value="Bacteria"/>
</dbReference>
<dbReference type="Proteomes" id="UP000004892">
    <property type="component" value="Unassembled WGS sequence"/>
</dbReference>
<dbReference type="EMBL" id="ADMC01000025">
    <property type="protein sequence ID" value="EHP46322.1"/>
    <property type="molecule type" value="Genomic_DNA"/>
</dbReference>
<feature type="transmembrane region" description="Helical" evidence="8">
    <location>
        <begin position="461"/>
        <end position="479"/>
    </location>
</feature>
<dbReference type="STRING" id="742817.HMPREF9449_01939"/>
<dbReference type="GO" id="GO:0007035">
    <property type="term" value="P:vacuolar acidification"/>
    <property type="evidence" value="ECO:0007669"/>
    <property type="project" value="TreeGrafter"/>
</dbReference>
<dbReference type="InterPro" id="IPR002490">
    <property type="entry name" value="V-ATPase_116kDa_su"/>
</dbReference>
<feature type="transmembrane region" description="Helical" evidence="8">
    <location>
        <begin position="433"/>
        <end position="455"/>
    </location>
</feature>
<evidence type="ECO:0000256" key="7">
    <source>
        <dbReference type="ARBA" id="ARBA00023136"/>
    </source>
</evidence>
<comment type="subcellular location">
    <subcellularLocation>
        <location evidence="1">Membrane</location>
        <topology evidence="1">Multi-pass membrane protein</topology>
    </subcellularLocation>
</comment>
<dbReference type="GO" id="GO:0033179">
    <property type="term" value="C:proton-transporting V-type ATPase, V0 domain"/>
    <property type="evidence" value="ECO:0007669"/>
    <property type="project" value="InterPro"/>
</dbReference>
<sequence>MVVPMEKLSLLIFYKDYRQFLEELREKGVVHVHENKKRSAEDEKLKQKMFIIKRIGEMIKRLAKRAPEEVEENPDQEGLELLTFLEEQYKRVEQIDTQIVSLEKDGQIYEPWGEFPKEEMNGLRDAGWDLRFFTVPDRKYLPEWEEQYNAFPIRQEKGQQYFVTVTPAGTSVQPEADAVVFPQATAEEIQQHIDELREEKESIYHKINRIAVRSIERLKAYRTSLYEDTDELKIVDASEMLIDDKVIALEGWVPAGIKENTADWLADKGVYYEFEEPADTDNPPILLKNNKFARLFEFIGELYSLPNYREIDLTPFFAPFFVLFFGFCLGDAGYGLLLLIGISIYKIWAKPKLKPILSLAQWLGAATVVMGIVSGTFFGIQLLEVQVPWVVKMRAMMLDSQQLFNLALIIGVVQIIFGMFLKVANLWRRYGLPAALSTIGWLILILGEGVCYGLSLKGYDVKIPMYVVAGVAGSFIFLFNNLKRNIFINIGAGLWDTYNTATGLLGDTLSYIRLFALGISSAVLGLVFNDLAVNMSGDIPVVKQLVMLIILLFGHSVNLFMAGLGSFVHPMRLTFVEFYKNAGFEGGGKKYQPFRRRTEN</sequence>
<keyword evidence="7 8" id="KW-0472">Membrane</keyword>
<dbReference type="PANTHER" id="PTHR11629:SF63">
    <property type="entry name" value="V-TYPE PROTON ATPASE SUBUNIT A"/>
    <property type="match status" value="1"/>
</dbReference>
<evidence type="ECO:0000256" key="4">
    <source>
        <dbReference type="ARBA" id="ARBA00022692"/>
    </source>
</evidence>
<evidence type="ECO:0000256" key="6">
    <source>
        <dbReference type="ARBA" id="ARBA00023065"/>
    </source>
</evidence>
<dbReference type="AlphaFoldDB" id="H1DJ67"/>
<evidence type="ECO:0000256" key="3">
    <source>
        <dbReference type="ARBA" id="ARBA00022448"/>
    </source>
</evidence>
<dbReference type="GO" id="GO:0051117">
    <property type="term" value="F:ATPase binding"/>
    <property type="evidence" value="ECO:0007669"/>
    <property type="project" value="TreeGrafter"/>
</dbReference>
<keyword evidence="4 8" id="KW-0812">Transmembrane</keyword>
<dbReference type="Pfam" id="PF01496">
    <property type="entry name" value="V_ATPase_I"/>
    <property type="match status" value="2"/>
</dbReference>
<evidence type="ECO:0000313" key="10">
    <source>
        <dbReference type="Proteomes" id="UP000004892"/>
    </source>
</evidence>
<evidence type="ECO:0000256" key="1">
    <source>
        <dbReference type="ARBA" id="ARBA00004141"/>
    </source>
</evidence>
<feature type="transmembrane region" description="Helical" evidence="8">
    <location>
        <begin position="316"/>
        <end position="341"/>
    </location>
</feature>
<dbReference type="GO" id="GO:0016471">
    <property type="term" value="C:vacuolar proton-transporting V-type ATPase complex"/>
    <property type="evidence" value="ECO:0007669"/>
    <property type="project" value="TreeGrafter"/>
</dbReference>
<comment type="caution">
    <text evidence="9">The sequence shown here is derived from an EMBL/GenBank/DDBJ whole genome shotgun (WGS) entry which is preliminary data.</text>
</comment>
<dbReference type="PANTHER" id="PTHR11629">
    <property type="entry name" value="VACUOLAR PROTON ATPASES"/>
    <property type="match status" value="1"/>
</dbReference>
<dbReference type="RefSeq" id="WP_009137086.1">
    <property type="nucleotide sequence ID" value="NZ_JH594596.1"/>
</dbReference>
<evidence type="ECO:0000313" key="9">
    <source>
        <dbReference type="EMBL" id="EHP46322.1"/>
    </source>
</evidence>
<proteinExistence type="inferred from homology"/>
<dbReference type="HOGENOM" id="CLU_025558_1_1_10"/>
<dbReference type="PATRIC" id="fig|742817.3.peg.2065"/>
<feature type="transmembrane region" description="Helical" evidence="8">
    <location>
        <begin position="403"/>
        <end position="421"/>
    </location>
</feature>
<protein>
    <submittedName>
        <fullName evidence="9">Uncharacterized protein</fullName>
    </submittedName>
</protein>
<evidence type="ECO:0000256" key="5">
    <source>
        <dbReference type="ARBA" id="ARBA00022989"/>
    </source>
</evidence>
<keyword evidence="6" id="KW-0406">Ion transport</keyword>
<feature type="transmembrane region" description="Helical" evidence="8">
    <location>
        <begin position="511"/>
        <end position="533"/>
    </location>
</feature>
<keyword evidence="5 8" id="KW-1133">Transmembrane helix</keyword>
<accession>H1DJ67</accession>
<name>H1DJ67_9BACT</name>
<dbReference type="GO" id="GO:0046961">
    <property type="term" value="F:proton-transporting ATPase activity, rotational mechanism"/>
    <property type="evidence" value="ECO:0007669"/>
    <property type="project" value="InterPro"/>
</dbReference>
<keyword evidence="10" id="KW-1185">Reference proteome</keyword>
<organism evidence="9 10">
    <name type="scientific">Odoribacter laneus YIT 12061</name>
    <dbReference type="NCBI Taxonomy" id="742817"/>
    <lineage>
        <taxon>Bacteria</taxon>
        <taxon>Pseudomonadati</taxon>
        <taxon>Bacteroidota</taxon>
        <taxon>Bacteroidia</taxon>
        <taxon>Bacteroidales</taxon>
        <taxon>Odoribacteraceae</taxon>
        <taxon>Odoribacter</taxon>
    </lineage>
</organism>
<dbReference type="GeneID" id="98069495"/>